<dbReference type="InterPro" id="IPR036390">
    <property type="entry name" value="WH_DNA-bd_sf"/>
</dbReference>
<dbReference type="Gene3D" id="3.30.460.10">
    <property type="entry name" value="Beta Polymerase, domain 2"/>
    <property type="match status" value="1"/>
</dbReference>
<sequence length="206" mass="22010">MGTTGGTTPTPLTPASLADALFTPVQQRVLGWLFGQPERRFQSGELIRLAKSGTGAVHRLLTKLAQTGLVTVAHVGNQKHYQANPASPVFAELAGLIRKSVGLAFPLQQALAPLVDKISLAFVYGSVARGEEHAVSDIDLMVVAEALDYPTLYEALQTAEAALGRTIHPNLMSVAEWQRKRGEADSFAARIASQPRLMLIGGDDVD</sequence>
<evidence type="ECO:0000313" key="3">
    <source>
        <dbReference type="Proteomes" id="UP000301751"/>
    </source>
</evidence>
<dbReference type="EMBL" id="BJCL01000018">
    <property type="protein sequence ID" value="GCL65660.1"/>
    <property type="molecule type" value="Genomic_DNA"/>
</dbReference>
<dbReference type="Pfam" id="PF18765">
    <property type="entry name" value="Polbeta"/>
    <property type="match status" value="1"/>
</dbReference>
<dbReference type="Proteomes" id="UP000301751">
    <property type="component" value="Unassembled WGS sequence"/>
</dbReference>
<proteinExistence type="predicted"/>
<dbReference type="InterPro" id="IPR041633">
    <property type="entry name" value="Polbeta"/>
</dbReference>
<dbReference type="CDD" id="cd05403">
    <property type="entry name" value="NT_KNTase_like"/>
    <property type="match status" value="1"/>
</dbReference>
<evidence type="ECO:0000259" key="1">
    <source>
        <dbReference type="Pfam" id="PF18765"/>
    </source>
</evidence>
<dbReference type="InterPro" id="IPR036388">
    <property type="entry name" value="WH-like_DNA-bd_sf"/>
</dbReference>
<dbReference type="SUPFAM" id="SSF81301">
    <property type="entry name" value="Nucleotidyltransferase"/>
    <property type="match status" value="1"/>
</dbReference>
<protein>
    <recommendedName>
        <fullName evidence="1">Polymerase beta nucleotidyltransferase domain-containing protein</fullName>
    </recommendedName>
</protein>
<dbReference type="AlphaFoldDB" id="A0A480AXJ1"/>
<dbReference type="OrthoDB" id="8223306at2"/>
<name>A0A480AXJ1_9BURK</name>
<dbReference type="SUPFAM" id="SSF46785">
    <property type="entry name" value="Winged helix' DNA-binding domain"/>
    <property type="match status" value="1"/>
</dbReference>
<gene>
    <name evidence="2" type="ORF">AQPW35_47410</name>
</gene>
<feature type="domain" description="Polymerase beta nucleotidyltransferase" evidence="1">
    <location>
        <begin position="116"/>
        <end position="157"/>
    </location>
</feature>
<evidence type="ECO:0000313" key="2">
    <source>
        <dbReference type="EMBL" id="GCL65660.1"/>
    </source>
</evidence>
<dbReference type="InterPro" id="IPR043519">
    <property type="entry name" value="NT_sf"/>
</dbReference>
<keyword evidence="3" id="KW-1185">Reference proteome</keyword>
<reference evidence="3" key="1">
    <citation type="submission" date="2019-03" db="EMBL/GenBank/DDBJ databases">
        <title>Aquabacterium pictum sp.nov., the first bacteriochlorophyll a-containing freshwater bacterium in the genus Aquabacterium of the class Betaproteobacteria.</title>
        <authorList>
            <person name="Hirose S."/>
            <person name="Tank M."/>
            <person name="Hara E."/>
            <person name="Tamaki H."/>
            <person name="Takaichi S."/>
            <person name="Haruta S."/>
            <person name="Hanada S."/>
        </authorList>
    </citation>
    <scope>NUCLEOTIDE SEQUENCE [LARGE SCALE GENOMIC DNA]</scope>
    <source>
        <strain evidence="3">W35</strain>
    </source>
</reference>
<comment type="caution">
    <text evidence="2">The sequence shown here is derived from an EMBL/GenBank/DDBJ whole genome shotgun (WGS) entry which is preliminary data.</text>
</comment>
<accession>A0A480AXJ1</accession>
<dbReference type="Gene3D" id="1.10.10.10">
    <property type="entry name" value="Winged helix-like DNA-binding domain superfamily/Winged helix DNA-binding domain"/>
    <property type="match status" value="1"/>
</dbReference>
<organism evidence="2 3">
    <name type="scientific">Pseudaquabacterium pictum</name>
    <dbReference type="NCBI Taxonomy" id="2315236"/>
    <lineage>
        <taxon>Bacteria</taxon>
        <taxon>Pseudomonadati</taxon>
        <taxon>Pseudomonadota</taxon>
        <taxon>Betaproteobacteria</taxon>
        <taxon>Burkholderiales</taxon>
        <taxon>Sphaerotilaceae</taxon>
        <taxon>Pseudaquabacterium</taxon>
    </lineage>
</organism>